<reference evidence="1" key="1">
    <citation type="submission" date="2022-03" db="EMBL/GenBank/DDBJ databases">
        <authorList>
            <person name="Sayadi A."/>
        </authorList>
    </citation>
    <scope>NUCLEOTIDE SEQUENCE</scope>
</reference>
<dbReference type="Proteomes" id="UP001152888">
    <property type="component" value="Unassembled WGS sequence"/>
</dbReference>
<gene>
    <name evidence="1" type="ORF">ACAOBT_LOCUS23951</name>
</gene>
<accession>A0A9P0LML6</accession>
<proteinExistence type="predicted"/>
<dbReference type="OrthoDB" id="7477068at2759"/>
<evidence type="ECO:0000313" key="2">
    <source>
        <dbReference type="Proteomes" id="UP001152888"/>
    </source>
</evidence>
<organism evidence="1 2">
    <name type="scientific">Acanthoscelides obtectus</name>
    <name type="common">Bean weevil</name>
    <name type="synonym">Bruchus obtectus</name>
    <dbReference type="NCBI Taxonomy" id="200917"/>
    <lineage>
        <taxon>Eukaryota</taxon>
        <taxon>Metazoa</taxon>
        <taxon>Ecdysozoa</taxon>
        <taxon>Arthropoda</taxon>
        <taxon>Hexapoda</taxon>
        <taxon>Insecta</taxon>
        <taxon>Pterygota</taxon>
        <taxon>Neoptera</taxon>
        <taxon>Endopterygota</taxon>
        <taxon>Coleoptera</taxon>
        <taxon>Polyphaga</taxon>
        <taxon>Cucujiformia</taxon>
        <taxon>Chrysomeloidea</taxon>
        <taxon>Chrysomelidae</taxon>
        <taxon>Bruchinae</taxon>
        <taxon>Bruchini</taxon>
        <taxon>Acanthoscelides</taxon>
    </lineage>
</organism>
<dbReference type="Gene3D" id="3.30.40.10">
    <property type="entry name" value="Zinc/RING finger domain, C3HC4 (zinc finger)"/>
    <property type="match status" value="1"/>
</dbReference>
<dbReference type="AlphaFoldDB" id="A0A9P0LML6"/>
<sequence>METFEESEEELSDEDPNRCDECTENYYQTQYSEDWIQCPTCSAWLHEFCTIFFVIGASAEKNARRRRGIVTEKCLMLPGIRLFLVKLLPAKLVTDAGNHEHLLALSSWSKVLAAIYLRTERRFPDSSIVRLVTAL</sequence>
<dbReference type="SUPFAM" id="SSF57903">
    <property type="entry name" value="FYVE/PHD zinc finger"/>
    <property type="match status" value="1"/>
</dbReference>
<dbReference type="EMBL" id="CAKOFQ010007303">
    <property type="protein sequence ID" value="CAH1997757.1"/>
    <property type="molecule type" value="Genomic_DNA"/>
</dbReference>
<dbReference type="InterPro" id="IPR011011">
    <property type="entry name" value="Znf_FYVE_PHD"/>
</dbReference>
<evidence type="ECO:0000313" key="1">
    <source>
        <dbReference type="EMBL" id="CAH1997757.1"/>
    </source>
</evidence>
<dbReference type="InterPro" id="IPR013083">
    <property type="entry name" value="Znf_RING/FYVE/PHD"/>
</dbReference>
<name>A0A9P0LML6_ACAOB</name>
<protein>
    <submittedName>
        <fullName evidence="1">Uncharacterized protein</fullName>
    </submittedName>
</protein>
<keyword evidence="2" id="KW-1185">Reference proteome</keyword>
<comment type="caution">
    <text evidence="1">The sequence shown here is derived from an EMBL/GenBank/DDBJ whole genome shotgun (WGS) entry which is preliminary data.</text>
</comment>